<dbReference type="PANTHER" id="PTHR42686:SF1">
    <property type="entry name" value="GH17980P-RELATED"/>
    <property type="match status" value="1"/>
</dbReference>
<keyword evidence="3" id="KW-1185">Reference proteome</keyword>
<protein>
    <submittedName>
        <fullName evidence="2">Aldo/keto reductase</fullName>
    </submittedName>
</protein>
<sequence length="340" mass="36792">MTDPDTPRIPRTRCTRTGLELSQLGFGAAQLGNLYRQTTDAQSHAAVEAAWDGGIRYFDTAPHYGLGLSERRLGTVLAGKPRDEFVLSTKAGRLLVSNPGGEGHTDSEFEVPATLRRQWDFSAAGVRRSLEESLERLGLDRIDIVYLHDPDEHGDEVVSEAFPELVRLREAGVIRAIGAGMNQAPMLTRFIREVDLDVVMVAGRFSLLDPEALRELLPAAAEKGVDVVVAGVYNSGLLSAETVPEDAKFDYEQAPAEMIARARAIAAVCERHGVTLPEAAVAYPLLHPAVASVAIGMRTVAHVESSLERFGASVPDALWSDLQAQGLIDEDFPSPTGETR</sequence>
<dbReference type="Gene3D" id="3.20.20.100">
    <property type="entry name" value="NADP-dependent oxidoreductase domain"/>
    <property type="match status" value="1"/>
</dbReference>
<dbReference type="CDD" id="cd19162">
    <property type="entry name" value="AKR_FDH"/>
    <property type="match status" value="1"/>
</dbReference>
<comment type="caution">
    <text evidence="2">The sequence shown here is derived from an EMBL/GenBank/DDBJ whole genome shotgun (WGS) entry which is preliminary data.</text>
</comment>
<evidence type="ECO:0000313" key="2">
    <source>
        <dbReference type="EMBL" id="MDZ8160367.1"/>
    </source>
</evidence>
<dbReference type="Proteomes" id="UP001291912">
    <property type="component" value="Unassembled WGS sequence"/>
</dbReference>
<dbReference type="InterPro" id="IPR020471">
    <property type="entry name" value="AKR"/>
</dbReference>
<gene>
    <name evidence="2" type="ORF">R2Q92_00850</name>
</gene>
<dbReference type="InterPro" id="IPR044477">
    <property type="entry name" value="FDH-like"/>
</dbReference>
<dbReference type="EMBL" id="JAWJYN010000001">
    <property type="protein sequence ID" value="MDZ8160367.1"/>
    <property type="molecule type" value="Genomic_DNA"/>
</dbReference>
<dbReference type="InterPro" id="IPR023210">
    <property type="entry name" value="NADP_OxRdtase_dom"/>
</dbReference>
<dbReference type="PANTHER" id="PTHR42686">
    <property type="entry name" value="GH17980P-RELATED"/>
    <property type="match status" value="1"/>
</dbReference>
<evidence type="ECO:0000313" key="3">
    <source>
        <dbReference type="Proteomes" id="UP001291912"/>
    </source>
</evidence>
<proteinExistence type="predicted"/>
<dbReference type="RefSeq" id="WP_194423099.1">
    <property type="nucleotide sequence ID" value="NZ_BAAAPT010000001.1"/>
</dbReference>
<accession>A0ABU5N2S3</accession>
<name>A0ABU5N2S3_9MICO</name>
<reference evidence="2 3" key="1">
    <citation type="submission" date="2023-10" db="EMBL/GenBank/DDBJ databases">
        <title>Microbacterium xanthum sp. nov., isolated from seaweed.</title>
        <authorList>
            <person name="Lee S.D."/>
        </authorList>
    </citation>
    <scope>NUCLEOTIDE SEQUENCE [LARGE SCALE GENOMIC DNA]</scope>
    <source>
        <strain evidence="2 3">KCTC 19124</strain>
    </source>
</reference>
<dbReference type="SUPFAM" id="SSF51430">
    <property type="entry name" value="NAD(P)-linked oxidoreductase"/>
    <property type="match status" value="1"/>
</dbReference>
<dbReference type="InterPro" id="IPR036812">
    <property type="entry name" value="NAD(P)_OxRdtase_dom_sf"/>
</dbReference>
<feature type="domain" description="NADP-dependent oxidoreductase" evidence="1">
    <location>
        <begin position="24"/>
        <end position="315"/>
    </location>
</feature>
<dbReference type="Pfam" id="PF00248">
    <property type="entry name" value="Aldo_ket_red"/>
    <property type="match status" value="1"/>
</dbReference>
<organism evidence="2 3">
    <name type="scientific">Microbacterium aquimaris</name>
    <dbReference type="NCBI Taxonomy" id="459816"/>
    <lineage>
        <taxon>Bacteria</taxon>
        <taxon>Bacillati</taxon>
        <taxon>Actinomycetota</taxon>
        <taxon>Actinomycetes</taxon>
        <taxon>Micrococcales</taxon>
        <taxon>Microbacteriaceae</taxon>
        <taxon>Microbacterium</taxon>
    </lineage>
</organism>
<evidence type="ECO:0000259" key="1">
    <source>
        <dbReference type="Pfam" id="PF00248"/>
    </source>
</evidence>